<dbReference type="AlphaFoldDB" id="A0A4R0PEJ3"/>
<keyword evidence="4" id="KW-1185">Reference proteome</keyword>
<dbReference type="PANTHER" id="PTHR39176">
    <property type="entry name" value="PERIPLASMIC PROTEIN-RELATED"/>
    <property type="match status" value="1"/>
</dbReference>
<dbReference type="EMBL" id="SJST01000002">
    <property type="protein sequence ID" value="TCD14969.1"/>
    <property type="molecule type" value="Genomic_DNA"/>
</dbReference>
<dbReference type="PANTHER" id="PTHR39176:SF1">
    <property type="entry name" value="PERIPLASMIC PROTEIN"/>
    <property type="match status" value="1"/>
</dbReference>
<dbReference type="OrthoDB" id="7340239at2"/>
<comment type="caution">
    <text evidence="3">The sequence shown here is derived from an EMBL/GenBank/DDBJ whole genome shotgun (WGS) entry which is preliminary data.</text>
</comment>
<reference evidence="3 4" key="1">
    <citation type="journal article" date="2015" name="Antonie Van Leeuwenhoek">
        <title>Oricola cellulosilytica gen. nov., sp. nov., a cellulose-degrading bacterium of the family Phyllobacteriaceae isolated from surface seashore water, and emended descriptions of Mesorhizobium loti and Phyllobacterium myrsinacearum.</title>
        <authorList>
            <person name="Hameed A."/>
            <person name="Shahina M."/>
            <person name="Lai W.A."/>
            <person name="Lin S.Y."/>
            <person name="Young L.S."/>
            <person name="Liu Y.C."/>
            <person name="Hsu Y.H."/>
            <person name="Young C.C."/>
        </authorList>
    </citation>
    <scope>NUCLEOTIDE SEQUENCE [LARGE SCALE GENOMIC DNA]</scope>
    <source>
        <strain evidence="3 4">KCTC 52183</strain>
    </source>
</reference>
<dbReference type="Proteomes" id="UP000291301">
    <property type="component" value="Unassembled WGS sequence"/>
</dbReference>
<organism evidence="3 4">
    <name type="scientific">Oricola cellulosilytica</name>
    <dbReference type="NCBI Taxonomy" id="1429082"/>
    <lineage>
        <taxon>Bacteria</taxon>
        <taxon>Pseudomonadati</taxon>
        <taxon>Pseudomonadota</taxon>
        <taxon>Alphaproteobacteria</taxon>
        <taxon>Hyphomicrobiales</taxon>
        <taxon>Ahrensiaceae</taxon>
        <taxon>Oricola</taxon>
    </lineage>
</organism>
<dbReference type="RefSeq" id="WP_131566323.1">
    <property type="nucleotide sequence ID" value="NZ_JAINFK010000003.1"/>
</dbReference>
<evidence type="ECO:0000256" key="1">
    <source>
        <dbReference type="SAM" id="SignalP"/>
    </source>
</evidence>
<dbReference type="Gene3D" id="1.20.1270.180">
    <property type="match status" value="1"/>
</dbReference>
<gene>
    <name evidence="3" type="ORF">E0D97_05290</name>
</gene>
<evidence type="ECO:0000313" key="4">
    <source>
        <dbReference type="Proteomes" id="UP000291301"/>
    </source>
</evidence>
<proteinExistence type="predicted"/>
<feature type="chain" id="PRO_5020365361" evidence="1">
    <location>
        <begin position="21"/>
        <end position="134"/>
    </location>
</feature>
<feature type="domain" description="Lysozyme inhibitor LprI-like N-terminal" evidence="2">
    <location>
        <begin position="25"/>
        <end position="127"/>
    </location>
</feature>
<sequence>MLRPAAVAGMACALIAPATAQDWDCTKADDLPQQGMNWCAMRDYEAADRALNEAWPKIRARMKEVDSWQEDRLKGAEAALLKSQRAWIDYRDGQCEVEGFYARGGTLEPLIVSGCLARMTRKRTEELLLLMEEN</sequence>
<dbReference type="Pfam" id="PF07007">
    <property type="entry name" value="LprI"/>
    <property type="match status" value="1"/>
</dbReference>
<evidence type="ECO:0000313" key="3">
    <source>
        <dbReference type="EMBL" id="TCD14969.1"/>
    </source>
</evidence>
<name>A0A4R0PEJ3_9HYPH</name>
<dbReference type="InterPro" id="IPR009739">
    <property type="entry name" value="LprI-like_N"/>
</dbReference>
<evidence type="ECO:0000259" key="2">
    <source>
        <dbReference type="Pfam" id="PF07007"/>
    </source>
</evidence>
<keyword evidence="1" id="KW-0732">Signal</keyword>
<protein>
    <submittedName>
        <fullName evidence="3">DUF1311 domain-containing protein</fullName>
    </submittedName>
</protein>
<accession>A0A4R0PEJ3</accession>
<feature type="signal peptide" evidence="1">
    <location>
        <begin position="1"/>
        <end position="20"/>
    </location>
</feature>